<dbReference type="STRING" id="44941.A0A397VYL5"/>
<dbReference type="AlphaFoldDB" id="A0A397VYL5"/>
<feature type="chain" id="PRO_5017179840" evidence="1">
    <location>
        <begin position="23"/>
        <end position="643"/>
    </location>
</feature>
<feature type="signal peptide" evidence="1">
    <location>
        <begin position="1"/>
        <end position="22"/>
    </location>
</feature>
<comment type="caution">
    <text evidence="2">The sequence shown here is derived from an EMBL/GenBank/DDBJ whole genome shotgun (WGS) entry which is preliminary data.</text>
</comment>
<sequence length="643" mass="72139">MIWLMSRLTLMKIIVLVTILCALPFDGISIKPTNAINSNTSWVIEQSSGLHVFNAASYPNGPIILRLIRSGANNCYEPYLYLRLIFPNINISNISTNNANITAIPTFNFCPISTNPPRDLIRIFPLSYNYAMIAFLQNNTENSLETHEEVGMFIDWEGNIIEKMSLGFINFTSSDTSSLGTLVIDSSQSYAFMWVNRVSQKEYIRWQIYSILDQRHVSFTNGGKFSIIPSHQYEIFALIDGGYCFVIAGPSDTQWVANAVFIRKSYATTQPSLIYQDTSQAVSMKIETCDKFNTYYKPELVCVFSIKTNTSNISTRYLKVAFSSSGAAKTPSKLNINDTTFDVDKIYQLWSGGYLLVVRLKTDNSLIGYIYDIQGNFSNSWGSPSLPGNMVIQNGVFLNNTVWIFSDANSTISNTSNWTLTTTIAPKFAPDHFPNITFLTRELLITFYNQVALSAENISIYQDSNTGLIPRLYYNALSNSNKFNISPDLKEISISVLNSTFVSSQSQYYVVMDNNFVKDWIHDEPLLGTSLSVSTGPKSDVVLGDSEYALIRLNMNESVSFNSLSKSGKSDYLNQLKNELAHSVPIDPSNIVAISQYQWDSDANNLQILLKFQILPGNNSTKDLTVMKVIKTLNDLITNRDVT</sequence>
<keyword evidence="3" id="KW-1185">Reference proteome</keyword>
<protein>
    <submittedName>
        <fullName evidence="2">Uncharacterized protein</fullName>
    </submittedName>
</protein>
<dbReference type="Proteomes" id="UP000266673">
    <property type="component" value="Unassembled WGS sequence"/>
</dbReference>
<evidence type="ECO:0000256" key="1">
    <source>
        <dbReference type="SAM" id="SignalP"/>
    </source>
</evidence>
<keyword evidence="1" id="KW-0732">Signal</keyword>
<dbReference type="OrthoDB" id="2421397at2759"/>
<dbReference type="EMBL" id="QKWP01000118">
    <property type="protein sequence ID" value="RIB26902.1"/>
    <property type="molecule type" value="Genomic_DNA"/>
</dbReference>
<accession>A0A397VYL5</accession>
<evidence type="ECO:0000313" key="2">
    <source>
        <dbReference type="EMBL" id="RIB26902.1"/>
    </source>
</evidence>
<proteinExistence type="predicted"/>
<gene>
    <name evidence="2" type="ORF">C2G38_138156</name>
</gene>
<reference evidence="2 3" key="1">
    <citation type="submission" date="2018-06" db="EMBL/GenBank/DDBJ databases">
        <title>Comparative genomics reveals the genomic features of Rhizophagus irregularis, R. cerebriforme, R. diaphanum and Gigaspora rosea, and their symbiotic lifestyle signature.</title>
        <authorList>
            <person name="Morin E."/>
            <person name="San Clemente H."/>
            <person name="Chen E.C.H."/>
            <person name="De La Providencia I."/>
            <person name="Hainaut M."/>
            <person name="Kuo A."/>
            <person name="Kohler A."/>
            <person name="Murat C."/>
            <person name="Tang N."/>
            <person name="Roy S."/>
            <person name="Loubradou J."/>
            <person name="Henrissat B."/>
            <person name="Grigoriev I.V."/>
            <person name="Corradi N."/>
            <person name="Roux C."/>
            <person name="Martin F.M."/>
        </authorList>
    </citation>
    <scope>NUCLEOTIDE SEQUENCE [LARGE SCALE GENOMIC DNA]</scope>
    <source>
        <strain evidence="2 3">DAOM 194757</strain>
    </source>
</reference>
<organism evidence="2 3">
    <name type="scientific">Gigaspora rosea</name>
    <dbReference type="NCBI Taxonomy" id="44941"/>
    <lineage>
        <taxon>Eukaryota</taxon>
        <taxon>Fungi</taxon>
        <taxon>Fungi incertae sedis</taxon>
        <taxon>Mucoromycota</taxon>
        <taxon>Glomeromycotina</taxon>
        <taxon>Glomeromycetes</taxon>
        <taxon>Diversisporales</taxon>
        <taxon>Gigasporaceae</taxon>
        <taxon>Gigaspora</taxon>
    </lineage>
</organism>
<name>A0A397VYL5_9GLOM</name>
<evidence type="ECO:0000313" key="3">
    <source>
        <dbReference type="Proteomes" id="UP000266673"/>
    </source>
</evidence>